<protein>
    <submittedName>
        <fullName evidence="4">Lysophospholipase L1</fullName>
    </submittedName>
</protein>
<dbReference type="CDD" id="cd10318">
    <property type="entry name" value="RGL11"/>
    <property type="match status" value="1"/>
</dbReference>
<dbReference type="Pfam" id="PF13472">
    <property type="entry name" value="Lipase_GDSL_2"/>
    <property type="match status" value="1"/>
</dbReference>
<dbReference type="OrthoDB" id="9802318at2"/>
<evidence type="ECO:0000259" key="2">
    <source>
        <dbReference type="Pfam" id="PF18370"/>
    </source>
</evidence>
<dbReference type="PANTHER" id="PTHR43118:SF1">
    <property type="entry name" value="RHAMNOGALACTURONAN LYASE (EUROFUNG)"/>
    <property type="match status" value="1"/>
</dbReference>
<reference evidence="4 5" key="1">
    <citation type="submission" date="2017-02" db="EMBL/GenBank/DDBJ databases">
        <authorList>
            <person name="Peterson S.W."/>
        </authorList>
    </citation>
    <scope>NUCLEOTIDE SEQUENCE [LARGE SCALE GENOMIC DNA]</scope>
    <source>
        <strain evidence="4 5">ATCC 27749</strain>
    </source>
</reference>
<evidence type="ECO:0000313" key="4">
    <source>
        <dbReference type="EMBL" id="SKA96405.1"/>
    </source>
</evidence>
<dbReference type="PANTHER" id="PTHR43118">
    <property type="entry name" value="RHAMNOGALACTURONAN LYASE (EUROFUNG)"/>
    <property type="match status" value="1"/>
</dbReference>
<dbReference type="SUPFAM" id="SSF69318">
    <property type="entry name" value="Integrin alpha N-terminal domain"/>
    <property type="match status" value="1"/>
</dbReference>
<dbReference type="Pfam" id="PF18370">
    <property type="entry name" value="RGI_lyase"/>
    <property type="match status" value="1"/>
</dbReference>
<dbReference type="InterPro" id="IPR049366">
    <property type="entry name" value="RGL11_C"/>
</dbReference>
<dbReference type="InterPro" id="IPR013830">
    <property type="entry name" value="SGNH_hydro"/>
</dbReference>
<dbReference type="Gene3D" id="3.40.50.1110">
    <property type="entry name" value="SGNH hydrolase"/>
    <property type="match status" value="1"/>
</dbReference>
<proteinExistence type="predicted"/>
<evidence type="ECO:0000313" key="5">
    <source>
        <dbReference type="Proteomes" id="UP000190286"/>
    </source>
</evidence>
<dbReference type="Gene3D" id="2.60.40.10">
    <property type="entry name" value="Immunoglobulins"/>
    <property type="match status" value="1"/>
</dbReference>
<feature type="domain" description="Rhamnogalacturonan I lyase beta-sheet" evidence="2">
    <location>
        <begin position="91"/>
        <end position="182"/>
    </location>
</feature>
<dbReference type="AlphaFoldDB" id="A0A1T4Y537"/>
<organism evidence="4 5">
    <name type="scientific">Gemmiger formicilis</name>
    <dbReference type="NCBI Taxonomy" id="745368"/>
    <lineage>
        <taxon>Bacteria</taxon>
        <taxon>Bacillati</taxon>
        <taxon>Bacillota</taxon>
        <taxon>Clostridia</taxon>
        <taxon>Eubacteriales</taxon>
        <taxon>Gemmiger</taxon>
    </lineage>
</organism>
<dbReference type="EMBL" id="FUYF01000032">
    <property type="protein sequence ID" value="SKA96405.1"/>
    <property type="molecule type" value="Genomic_DNA"/>
</dbReference>
<dbReference type="InterPro" id="IPR041624">
    <property type="entry name" value="RGI_lyase"/>
</dbReference>
<accession>A0A1T4Y537</accession>
<dbReference type="Proteomes" id="UP000190286">
    <property type="component" value="Unassembled WGS sequence"/>
</dbReference>
<dbReference type="InterPro" id="IPR036514">
    <property type="entry name" value="SGNH_hydro_sf"/>
</dbReference>
<dbReference type="GeneID" id="93339138"/>
<dbReference type="STRING" id="745368.SAMN02745178_02713"/>
<dbReference type="InterPro" id="IPR013783">
    <property type="entry name" value="Ig-like_fold"/>
</dbReference>
<keyword evidence="5" id="KW-1185">Reference proteome</keyword>
<feature type="domain" description="Rhamnogalacturonan lyase family 11 C-terminal" evidence="3">
    <location>
        <begin position="186"/>
        <end position="299"/>
    </location>
</feature>
<sequence>MQISVRSQTAAQTTLSWQPVAGAARYRILWSDRSGETVRFKTAGESGESLFTFCRSTHIPYYIKVQALAENGAMLEESTPVQTPVGRVLQQQLEALSRGLVAVTANTGVFISWRLFKSEVTGHNATGLTGTDFVLYKNGVRLATVTDSTNYLDAQGTSGDTYAVAPLVNGVEGPACRGVKPWQKGYYELPLQKPADGVTPAGEPFAYHANDMSVGDIDNDGEYEYFVKWDPDNSHDVSIKGYTGRCFIDCYKLDGTLVWRLDMGQNIRAGAHYTQFMVYDFNGDGRAEMAVKTAPGTVMTRFAPDGTVLSRRYITMPQKDLDAGYSHADNYVCTAQDYRLHMAEVFRRWHTHPEVVNGRWPATVEQCFGLAPQYAYPLCEADALALADYFLDVYAPSRSPKNELRRFEGFVYDGPEYLTMFGGDGAELDTIDYPYPRVDDGLLWGDYAMPRIEPCNRVDRFNAGVAYLDGERPYLIACRGYYTRATLAAYDFFENRFHKVWGIDSGFVPMANPFNDSGCHLAVGTDPVYGILAGQGNHSISTADIDGDGCMEIVYGAAAIDHDGSLLYSKYGTLPDGRTRAKFGHGDAMHVADIDPDSPGLEIFNVYEEGERAPYGWALRDAETGDVRFGEYAEEDLGRCMIGKIDPNTRGLQVWVKDVYDVNGRTLELPTPGTNMKIYWAGDLSTQITDGADYLHGDQYGVINDLTHGVMLQPAGTATNNGTKGNPCLVADVLGDFREELLVRTADDTAIRIYTTTDLTPHKLFTLMHDAQYRCGVAWQNNCYNQPCYPSFYYANDMDFANVLPQLNAKPTLWMAGDSIMQSYAPGDKPVTGWGEMLHTLAHGDAVCQTAHRADCPFPQEMRYELPGLVIDNCAMAGRSSKTFREEGRLDDIAAHIRPGDLLVVSFGHNDANRAKAERYVPADAFGESLRPFWDAARSHGAVCIFASPVAMREFDEAGVCYPSFAAYREAMRAFAAEVGAPFIDLGAATAAANTAFGAERCKARYMWVGAKQDNAHQQNAGACRTAQAFVQQLLQDTTPALDVLRANFK</sequence>
<feature type="domain" description="Rhamnogalacturonan lyase family 11 C-terminal" evidence="3">
    <location>
        <begin position="402"/>
        <end position="800"/>
    </location>
</feature>
<feature type="domain" description="SGNH hydrolase-type esterase" evidence="1">
    <location>
        <begin position="817"/>
        <end position="993"/>
    </location>
</feature>
<dbReference type="InterPro" id="IPR034641">
    <property type="entry name" value="RGL11"/>
</dbReference>
<dbReference type="RefSeq" id="WP_078785510.1">
    <property type="nucleotide sequence ID" value="NZ_FUYF01000032.1"/>
</dbReference>
<evidence type="ECO:0000259" key="3">
    <source>
        <dbReference type="Pfam" id="PF21348"/>
    </source>
</evidence>
<name>A0A1T4Y537_9FIRM</name>
<dbReference type="Pfam" id="PF21348">
    <property type="entry name" value="RGL11_C"/>
    <property type="match status" value="2"/>
</dbReference>
<evidence type="ECO:0000259" key="1">
    <source>
        <dbReference type="Pfam" id="PF13472"/>
    </source>
</evidence>
<dbReference type="InterPro" id="IPR028994">
    <property type="entry name" value="Integrin_alpha_N"/>
</dbReference>
<gene>
    <name evidence="4" type="ORF">SAMN02745178_02713</name>
</gene>
<dbReference type="SUPFAM" id="SSF52266">
    <property type="entry name" value="SGNH hydrolase"/>
    <property type="match status" value="1"/>
</dbReference>